<dbReference type="PRINTS" id="PR00081">
    <property type="entry name" value="GDHRDH"/>
</dbReference>
<evidence type="ECO:0000313" key="5">
    <source>
        <dbReference type="Proteomes" id="UP000177281"/>
    </source>
</evidence>
<gene>
    <name evidence="4" type="ORF">A3B10_03235</name>
</gene>
<evidence type="ECO:0008006" key="6">
    <source>
        <dbReference type="Google" id="ProtNLM"/>
    </source>
</evidence>
<organism evidence="4 5">
    <name type="scientific">Candidatus Doudnabacteria bacterium RIFCSPLOWO2_01_FULL_44_21</name>
    <dbReference type="NCBI Taxonomy" id="1817841"/>
    <lineage>
        <taxon>Bacteria</taxon>
        <taxon>Candidatus Doudnaibacteriota</taxon>
    </lineage>
</organism>
<dbReference type="CDD" id="cd05233">
    <property type="entry name" value="SDR_c"/>
    <property type="match status" value="1"/>
</dbReference>
<dbReference type="SUPFAM" id="SSF51735">
    <property type="entry name" value="NAD(P)-binding Rossmann-fold domains"/>
    <property type="match status" value="1"/>
</dbReference>
<dbReference type="STRING" id="1817841.A3B10_03235"/>
<name>A0A1F5PYW4_9BACT</name>
<evidence type="ECO:0000313" key="4">
    <source>
        <dbReference type="EMBL" id="OGE94780.1"/>
    </source>
</evidence>
<reference evidence="4 5" key="1">
    <citation type="journal article" date="2016" name="Nat. Commun.">
        <title>Thousands of microbial genomes shed light on interconnected biogeochemical processes in an aquifer system.</title>
        <authorList>
            <person name="Anantharaman K."/>
            <person name="Brown C.T."/>
            <person name="Hug L.A."/>
            <person name="Sharon I."/>
            <person name="Castelle C.J."/>
            <person name="Probst A.J."/>
            <person name="Thomas B.C."/>
            <person name="Singh A."/>
            <person name="Wilkins M.J."/>
            <person name="Karaoz U."/>
            <person name="Brodie E.L."/>
            <person name="Williams K.H."/>
            <person name="Hubbard S.S."/>
            <person name="Banfield J.F."/>
        </authorList>
    </citation>
    <scope>NUCLEOTIDE SEQUENCE [LARGE SCALE GENOMIC DNA]</scope>
</reference>
<keyword evidence="2" id="KW-0560">Oxidoreductase</keyword>
<evidence type="ECO:0000256" key="2">
    <source>
        <dbReference type="ARBA" id="ARBA00023002"/>
    </source>
</evidence>
<dbReference type="EMBL" id="MFFB01000007">
    <property type="protein sequence ID" value="OGE94780.1"/>
    <property type="molecule type" value="Genomic_DNA"/>
</dbReference>
<dbReference type="GO" id="GO:0016491">
    <property type="term" value="F:oxidoreductase activity"/>
    <property type="evidence" value="ECO:0007669"/>
    <property type="project" value="UniProtKB-KW"/>
</dbReference>
<evidence type="ECO:0000256" key="1">
    <source>
        <dbReference type="ARBA" id="ARBA00006484"/>
    </source>
</evidence>
<sequence length="232" mass="25598">MKISEKKVIIITGGSEGLGKAIATKLASDNQVVICALNEEKLKATSSEIGCDYFICDVTNNDQIESMVKEVVKKYGRIDVLINNAGLWIQGELDSNDSVQIKRLFEVNTVGTILYSRAVIPQMKKQQAGWILNIISQAGFYGKAERSIYNASKWAITGFTKSLEPELSKHGIKVVGLYPGMMKTDIFKKIGVEKNTSNGLDTADVAKIIEFIISFDNSPLTFPEIGFKHINQ</sequence>
<dbReference type="GO" id="GO:0016020">
    <property type="term" value="C:membrane"/>
    <property type="evidence" value="ECO:0007669"/>
    <property type="project" value="TreeGrafter"/>
</dbReference>
<comment type="caution">
    <text evidence="4">The sequence shown here is derived from an EMBL/GenBank/DDBJ whole genome shotgun (WGS) entry which is preliminary data.</text>
</comment>
<dbReference type="AlphaFoldDB" id="A0A1F5PYW4"/>
<comment type="similarity">
    <text evidence="1 3">Belongs to the short-chain dehydrogenases/reductases (SDR) family.</text>
</comment>
<dbReference type="InterPro" id="IPR002347">
    <property type="entry name" value="SDR_fam"/>
</dbReference>
<dbReference type="PRINTS" id="PR00080">
    <property type="entry name" value="SDRFAMILY"/>
</dbReference>
<dbReference type="Gene3D" id="3.40.50.720">
    <property type="entry name" value="NAD(P)-binding Rossmann-like Domain"/>
    <property type="match status" value="1"/>
</dbReference>
<protein>
    <recommendedName>
        <fullName evidence="6">Short-chain dehydrogenase</fullName>
    </recommendedName>
</protein>
<dbReference type="InterPro" id="IPR036291">
    <property type="entry name" value="NAD(P)-bd_dom_sf"/>
</dbReference>
<dbReference type="Proteomes" id="UP000177281">
    <property type="component" value="Unassembled WGS sequence"/>
</dbReference>
<dbReference type="Pfam" id="PF00106">
    <property type="entry name" value="adh_short"/>
    <property type="match status" value="1"/>
</dbReference>
<accession>A0A1F5PYW4</accession>
<evidence type="ECO:0000256" key="3">
    <source>
        <dbReference type="RuleBase" id="RU000363"/>
    </source>
</evidence>
<proteinExistence type="inferred from homology"/>
<dbReference type="PANTHER" id="PTHR44196">
    <property type="entry name" value="DEHYDROGENASE/REDUCTASE SDR FAMILY MEMBER 7B"/>
    <property type="match status" value="1"/>
</dbReference>
<dbReference type="PANTHER" id="PTHR44196:SF1">
    <property type="entry name" value="DEHYDROGENASE_REDUCTASE SDR FAMILY MEMBER 7B"/>
    <property type="match status" value="1"/>
</dbReference>